<gene>
    <name evidence="3" type="ORF">ACFPPD_00920</name>
</gene>
<evidence type="ECO:0000256" key="1">
    <source>
        <dbReference type="ARBA" id="ARBA00023125"/>
    </source>
</evidence>
<name>A0ABW0LPM4_9BACL</name>
<accession>A0ABW0LPM4</accession>
<organism evidence="3 4">
    <name type="scientific">Cohnella suwonensis</name>
    <dbReference type="NCBI Taxonomy" id="696072"/>
    <lineage>
        <taxon>Bacteria</taxon>
        <taxon>Bacillati</taxon>
        <taxon>Bacillota</taxon>
        <taxon>Bacilli</taxon>
        <taxon>Bacillales</taxon>
        <taxon>Paenibacillaceae</taxon>
        <taxon>Cohnella</taxon>
    </lineage>
</organism>
<protein>
    <submittedName>
        <fullName evidence="3">MerR family transcriptional regulator</fullName>
    </submittedName>
</protein>
<dbReference type="Pfam" id="PF13411">
    <property type="entry name" value="MerR_1"/>
    <property type="match status" value="1"/>
</dbReference>
<dbReference type="RefSeq" id="WP_209751630.1">
    <property type="nucleotide sequence ID" value="NZ_JBHSMH010000002.1"/>
</dbReference>
<comment type="caution">
    <text evidence="3">The sequence shown here is derived from an EMBL/GenBank/DDBJ whole genome shotgun (WGS) entry which is preliminary data.</text>
</comment>
<dbReference type="Proteomes" id="UP001596105">
    <property type="component" value="Unassembled WGS sequence"/>
</dbReference>
<dbReference type="InterPro" id="IPR047057">
    <property type="entry name" value="MerR_fam"/>
</dbReference>
<dbReference type="Gene3D" id="1.10.1660.10">
    <property type="match status" value="1"/>
</dbReference>
<evidence type="ECO:0000259" key="2">
    <source>
        <dbReference type="PROSITE" id="PS50937"/>
    </source>
</evidence>
<dbReference type="PANTHER" id="PTHR30204:SF97">
    <property type="entry name" value="MERR FAMILY REGULATORY PROTEIN"/>
    <property type="match status" value="1"/>
</dbReference>
<reference evidence="4" key="1">
    <citation type="journal article" date="2019" name="Int. J. Syst. Evol. Microbiol.">
        <title>The Global Catalogue of Microorganisms (GCM) 10K type strain sequencing project: providing services to taxonomists for standard genome sequencing and annotation.</title>
        <authorList>
            <consortium name="The Broad Institute Genomics Platform"/>
            <consortium name="The Broad Institute Genome Sequencing Center for Infectious Disease"/>
            <person name="Wu L."/>
            <person name="Ma J."/>
        </authorList>
    </citation>
    <scope>NUCLEOTIDE SEQUENCE [LARGE SCALE GENOMIC DNA]</scope>
    <source>
        <strain evidence="4">CCUG 57113</strain>
    </source>
</reference>
<dbReference type="PANTHER" id="PTHR30204">
    <property type="entry name" value="REDOX-CYCLING DRUG-SENSING TRANSCRIPTIONAL ACTIVATOR SOXR"/>
    <property type="match status" value="1"/>
</dbReference>
<dbReference type="CDD" id="cd00592">
    <property type="entry name" value="HTH_MerR-like"/>
    <property type="match status" value="1"/>
</dbReference>
<keyword evidence="1" id="KW-0238">DNA-binding</keyword>
<dbReference type="InterPro" id="IPR000551">
    <property type="entry name" value="MerR-type_HTH_dom"/>
</dbReference>
<dbReference type="PROSITE" id="PS50937">
    <property type="entry name" value="HTH_MERR_2"/>
    <property type="match status" value="1"/>
</dbReference>
<dbReference type="EMBL" id="JBHSMH010000002">
    <property type="protein sequence ID" value="MFC5467261.1"/>
    <property type="molecule type" value="Genomic_DNA"/>
</dbReference>
<feature type="domain" description="HTH merR-type" evidence="2">
    <location>
        <begin position="1"/>
        <end position="70"/>
    </location>
</feature>
<dbReference type="InterPro" id="IPR009061">
    <property type="entry name" value="DNA-bd_dom_put_sf"/>
</dbReference>
<dbReference type="SUPFAM" id="SSF46955">
    <property type="entry name" value="Putative DNA-binding domain"/>
    <property type="match status" value="1"/>
</dbReference>
<sequence length="253" mass="29019">MMTISQFSDRTGLRPKLLRYYEETGLIVPAVRLENGYRQYTESQVESAQLVNSLRQADVSIAGIREFLVAPTNRREQLLEAWRNMASAKLLSVQVANQFLQGFDSRTKRMHLVHWESPKTLVWFLLDTNSPTEGLQTTVKKIYKERINPKQTCERSGYVRYILNERHGETGVINTEVGFLVTGMSQAPDGARLETVPQTLFATMVCAWDMPFSCKPILAMIRRFGFQQVGEPMRKVTFSTEDSYSLMVPVMRH</sequence>
<evidence type="ECO:0000313" key="3">
    <source>
        <dbReference type="EMBL" id="MFC5467261.1"/>
    </source>
</evidence>
<dbReference type="SMART" id="SM00422">
    <property type="entry name" value="HTH_MERR"/>
    <property type="match status" value="1"/>
</dbReference>
<evidence type="ECO:0000313" key="4">
    <source>
        <dbReference type="Proteomes" id="UP001596105"/>
    </source>
</evidence>
<proteinExistence type="predicted"/>
<keyword evidence="4" id="KW-1185">Reference proteome</keyword>